<reference evidence="2 3" key="1">
    <citation type="submission" date="2016-04" db="EMBL/GenBank/DDBJ databases">
        <authorList>
            <person name="Evans L.H."/>
            <person name="Alamgir A."/>
            <person name="Owens N."/>
            <person name="Weber N.D."/>
            <person name="Virtaneva K."/>
            <person name="Barbian K."/>
            <person name="Babar A."/>
            <person name="Rosenke K."/>
        </authorList>
    </citation>
    <scope>NUCLEOTIDE SEQUENCE [LARGE SCALE GENOMIC DNA]</scope>
    <source>
        <strain evidence="2 3">IFM 0406</strain>
    </source>
</reference>
<accession>A0A164P966</accession>
<protein>
    <submittedName>
        <fullName evidence="2">Deaminase</fullName>
    </submittedName>
</protein>
<dbReference type="Proteomes" id="UP000076512">
    <property type="component" value="Unassembled WGS sequence"/>
</dbReference>
<dbReference type="EMBL" id="LWGR01000003">
    <property type="protein sequence ID" value="KZM75276.1"/>
    <property type="molecule type" value="Genomic_DNA"/>
</dbReference>
<dbReference type="GO" id="GO:0008703">
    <property type="term" value="F:5-amino-6-(5-phosphoribosylamino)uracil reductase activity"/>
    <property type="evidence" value="ECO:0007669"/>
    <property type="project" value="InterPro"/>
</dbReference>
<dbReference type="STRING" id="455432.AWN90_17880"/>
<dbReference type="Gene3D" id="3.40.430.10">
    <property type="entry name" value="Dihydrofolate Reductase, subunit A"/>
    <property type="match status" value="1"/>
</dbReference>
<dbReference type="PANTHER" id="PTHR38011">
    <property type="entry name" value="DIHYDROFOLATE REDUCTASE FAMILY PROTEIN (AFU_ORTHOLOGUE AFUA_8G06820)"/>
    <property type="match status" value="1"/>
</dbReference>
<name>A0A164P966_9NOCA</name>
<dbReference type="SUPFAM" id="SSF53597">
    <property type="entry name" value="Dihydrofolate reductase-like"/>
    <property type="match status" value="1"/>
</dbReference>
<feature type="domain" description="Bacterial bifunctional deaminase-reductase C-terminal" evidence="1">
    <location>
        <begin position="73"/>
        <end position="153"/>
    </location>
</feature>
<dbReference type="RefSeq" id="WP_067582351.1">
    <property type="nucleotide sequence ID" value="NZ_JABMCZ010000001.1"/>
</dbReference>
<dbReference type="OrthoDB" id="3427770at2"/>
<comment type="caution">
    <text evidence="2">The sequence shown here is derived from an EMBL/GenBank/DDBJ whole genome shotgun (WGS) entry which is preliminary data.</text>
</comment>
<sequence length="176" mass="19231">MPRTIYFTATTLDGFIATDDHSLDWLLTRESDTNGPMGVDTFLAGIGALAMGANTYQWIVENHGGEPWYYTVPAWVFTHRNFSPRTDADIRFTQESVPAVHAEMAAAAGDRDIWIVGGGELVGRFAEHGLLDEVAVGIAPVTIGSGKPLLPRHVELKQIELVANGEFACVRYDVVK</sequence>
<evidence type="ECO:0000313" key="2">
    <source>
        <dbReference type="EMBL" id="KZM75276.1"/>
    </source>
</evidence>
<dbReference type="GO" id="GO:0009231">
    <property type="term" value="P:riboflavin biosynthetic process"/>
    <property type="evidence" value="ECO:0007669"/>
    <property type="project" value="InterPro"/>
</dbReference>
<dbReference type="Pfam" id="PF01872">
    <property type="entry name" value="RibD_C"/>
    <property type="match status" value="1"/>
</dbReference>
<evidence type="ECO:0000259" key="1">
    <source>
        <dbReference type="Pfam" id="PF01872"/>
    </source>
</evidence>
<evidence type="ECO:0000313" key="3">
    <source>
        <dbReference type="Proteomes" id="UP000076512"/>
    </source>
</evidence>
<gene>
    <name evidence="2" type="ORF">AWN90_17880</name>
</gene>
<dbReference type="InterPro" id="IPR050765">
    <property type="entry name" value="Riboflavin_Biosynth_HTPR"/>
</dbReference>
<dbReference type="InterPro" id="IPR002734">
    <property type="entry name" value="RibDG_C"/>
</dbReference>
<dbReference type="AlphaFoldDB" id="A0A164P966"/>
<organism evidence="2 3">
    <name type="scientific">Nocardia terpenica</name>
    <dbReference type="NCBI Taxonomy" id="455432"/>
    <lineage>
        <taxon>Bacteria</taxon>
        <taxon>Bacillati</taxon>
        <taxon>Actinomycetota</taxon>
        <taxon>Actinomycetes</taxon>
        <taxon>Mycobacteriales</taxon>
        <taxon>Nocardiaceae</taxon>
        <taxon>Nocardia</taxon>
    </lineage>
</organism>
<keyword evidence="3" id="KW-1185">Reference proteome</keyword>
<proteinExistence type="predicted"/>
<dbReference type="InterPro" id="IPR024072">
    <property type="entry name" value="DHFR-like_dom_sf"/>
</dbReference>
<dbReference type="PANTHER" id="PTHR38011:SF11">
    <property type="entry name" value="2,5-DIAMINO-6-RIBOSYLAMINO-4(3H)-PYRIMIDINONE 5'-PHOSPHATE REDUCTASE"/>
    <property type="match status" value="1"/>
</dbReference>